<dbReference type="EMBL" id="CM018036">
    <property type="protein sequence ID" value="KAA8540373.1"/>
    <property type="molecule type" value="Genomic_DNA"/>
</dbReference>
<keyword evidence="5 7" id="KW-0040">ANK repeat</keyword>
<keyword evidence="3" id="KW-0677">Repeat</keyword>
<evidence type="ECO:0000256" key="6">
    <source>
        <dbReference type="ARBA" id="ARBA00023136"/>
    </source>
</evidence>
<feature type="transmembrane region" description="Helical" evidence="9">
    <location>
        <begin position="429"/>
        <end position="449"/>
    </location>
</feature>
<evidence type="ECO:0000259" key="10">
    <source>
        <dbReference type="Pfam" id="PF13962"/>
    </source>
</evidence>
<dbReference type="InterPro" id="IPR002110">
    <property type="entry name" value="Ankyrin_rpt"/>
</dbReference>
<dbReference type="Pfam" id="PF12796">
    <property type="entry name" value="Ank_2"/>
    <property type="match status" value="1"/>
</dbReference>
<feature type="transmembrane region" description="Helical" evidence="9">
    <location>
        <begin position="396"/>
        <end position="414"/>
    </location>
</feature>
<evidence type="ECO:0000256" key="7">
    <source>
        <dbReference type="PROSITE-ProRule" id="PRU00023"/>
    </source>
</evidence>
<evidence type="ECO:0000256" key="4">
    <source>
        <dbReference type="ARBA" id="ARBA00022989"/>
    </source>
</evidence>
<dbReference type="OrthoDB" id="20872at2759"/>
<dbReference type="PANTHER" id="PTHR24186:SF38">
    <property type="entry name" value="ANKYRIN REPEAT FAMILY PROTEIN"/>
    <property type="match status" value="1"/>
</dbReference>
<keyword evidence="12" id="KW-1185">Reference proteome</keyword>
<dbReference type="Pfam" id="PF13962">
    <property type="entry name" value="PGG"/>
    <property type="match status" value="1"/>
</dbReference>
<dbReference type="PROSITE" id="PS50297">
    <property type="entry name" value="ANK_REP_REGION"/>
    <property type="match status" value="2"/>
</dbReference>
<reference evidence="11 12" key="1">
    <citation type="submission" date="2019-09" db="EMBL/GenBank/DDBJ databases">
        <title>A chromosome-level genome assembly of the Chinese tupelo Nyssa sinensis.</title>
        <authorList>
            <person name="Yang X."/>
            <person name="Kang M."/>
            <person name="Yang Y."/>
            <person name="Xiong H."/>
            <person name="Wang M."/>
            <person name="Zhang Z."/>
            <person name="Wang Z."/>
            <person name="Wu H."/>
            <person name="Ma T."/>
            <person name="Liu J."/>
            <person name="Xi Z."/>
        </authorList>
    </citation>
    <scope>NUCLEOTIDE SEQUENCE [LARGE SCALE GENOMIC DNA]</scope>
    <source>
        <strain evidence="11">J267</strain>
        <tissue evidence="11">Leaf</tissue>
    </source>
</reference>
<dbReference type="SMART" id="SM00248">
    <property type="entry name" value="ANK"/>
    <property type="match status" value="5"/>
</dbReference>
<dbReference type="Gene3D" id="1.25.40.20">
    <property type="entry name" value="Ankyrin repeat-containing domain"/>
    <property type="match status" value="1"/>
</dbReference>
<dbReference type="AlphaFoldDB" id="A0A5J5BB26"/>
<dbReference type="PROSITE" id="PS50088">
    <property type="entry name" value="ANK_REPEAT"/>
    <property type="match status" value="2"/>
</dbReference>
<keyword evidence="2 9" id="KW-0812">Transmembrane</keyword>
<feature type="domain" description="PGG" evidence="10">
    <location>
        <begin position="338"/>
        <end position="447"/>
    </location>
</feature>
<dbReference type="Proteomes" id="UP000325577">
    <property type="component" value="Linkage Group LG13"/>
</dbReference>
<organism evidence="11 12">
    <name type="scientific">Nyssa sinensis</name>
    <dbReference type="NCBI Taxonomy" id="561372"/>
    <lineage>
        <taxon>Eukaryota</taxon>
        <taxon>Viridiplantae</taxon>
        <taxon>Streptophyta</taxon>
        <taxon>Embryophyta</taxon>
        <taxon>Tracheophyta</taxon>
        <taxon>Spermatophyta</taxon>
        <taxon>Magnoliopsida</taxon>
        <taxon>eudicotyledons</taxon>
        <taxon>Gunneridae</taxon>
        <taxon>Pentapetalae</taxon>
        <taxon>asterids</taxon>
        <taxon>Cornales</taxon>
        <taxon>Nyssaceae</taxon>
        <taxon>Nyssa</taxon>
    </lineage>
</organism>
<accession>A0A5J5BB26</accession>
<evidence type="ECO:0000313" key="11">
    <source>
        <dbReference type="EMBL" id="KAA8540373.1"/>
    </source>
</evidence>
<name>A0A5J5BB26_9ASTE</name>
<sequence>MDSVRSIMEMDSRLVGAITRNESSTFSSLVQENESILDQRIAKSWITVLHLVSIYGNIELAKEIVKLRPQMAAAVNKDGLTPLHCACRQGQTEISAMLLRLDQDPASQFDNNGFTPLHLAAMSGHTSVLDELLCIAPSSFSLLTEEGETVFHLIVRLQKYDAFHCLAGVFKDTNVFHKPDQYGNTILHLAVGTRRYHKRTYRVIEYIISETSLQINFKNCRGDTALDILERAKETSERRQNLIDMFRKAGGKRSTELSVSITAGRPQPPTLERPEMIPEVNNQPTTDMEIQHQDGETSDILDDNTFEPETSLHQIQKGKINLMQLHKIRQKQNKIHVEALQNARNTVTLISIFIATVTFTAGINPPGGVFQDGPLKGKSMAARTKAFKIFTISNDIALFLSLCIVIIVVSIIPFQRKAHMRILSTTHKVMWGAVSFMAIAYVAARWVIIPQGQGMDWTLKTLVSICTGTMGFVFISLVVMLDGHRSRKLRWRMEKKFNKTAQTNETATANKVENQNQLQNQNQVQIRLQLTSRVFSDSTLSLNSTHSDIEAAEIPGFHPL</sequence>
<evidence type="ECO:0000256" key="2">
    <source>
        <dbReference type="ARBA" id="ARBA00022692"/>
    </source>
</evidence>
<protein>
    <recommendedName>
        <fullName evidence="10">PGG domain-containing protein</fullName>
    </recommendedName>
</protein>
<keyword evidence="4 9" id="KW-1133">Transmembrane helix</keyword>
<comment type="subcellular location">
    <subcellularLocation>
        <location evidence="1">Membrane</location>
        <topology evidence="1">Multi-pass membrane protein</topology>
    </subcellularLocation>
</comment>
<evidence type="ECO:0000256" key="1">
    <source>
        <dbReference type="ARBA" id="ARBA00004141"/>
    </source>
</evidence>
<evidence type="ECO:0000313" key="12">
    <source>
        <dbReference type="Proteomes" id="UP000325577"/>
    </source>
</evidence>
<feature type="transmembrane region" description="Helical" evidence="9">
    <location>
        <begin position="461"/>
        <end position="483"/>
    </location>
</feature>
<evidence type="ECO:0000256" key="9">
    <source>
        <dbReference type="SAM" id="Phobius"/>
    </source>
</evidence>
<dbReference type="InterPro" id="IPR026961">
    <property type="entry name" value="PGG_dom"/>
</dbReference>
<feature type="repeat" description="ANK" evidence="7">
    <location>
        <begin position="112"/>
        <end position="133"/>
    </location>
</feature>
<evidence type="ECO:0000256" key="5">
    <source>
        <dbReference type="ARBA" id="ARBA00023043"/>
    </source>
</evidence>
<proteinExistence type="predicted"/>
<evidence type="ECO:0000256" key="3">
    <source>
        <dbReference type="ARBA" id="ARBA00022737"/>
    </source>
</evidence>
<dbReference type="InterPro" id="IPR036770">
    <property type="entry name" value="Ankyrin_rpt-contain_sf"/>
</dbReference>
<dbReference type="PANTHER" id="PTHR24186">
    <property type="entry name" value="PROTEIN PHOSPHATASE 1 REGULATORY SUBUNIT"/>
    <property type="match status" value="1"/>
</dbReference>
<gene>
    <name evidence="11" type="ORF">F0562_024708</name>
</gene>
<dbReference type="SUPFAM" id="SSF48403">
    <property type="entry name" value="Ankyrin repeat"/>
    <property type="match status" value="1"/>
</dbReference>
<keyword evidence="6 9" id="KW-0472">Membrane</keyword>
<evidence type="ECO:0000256" key="8">
    <source>
        <dbReference type="SAM" id="MobiDB-lite"/>
    </source>
</evidence>
<feature type="repeat" description="ANK" evidence="7">
    <location>
        <begin position="78"/>
        <end position="110"/>
    </location>
</feature>
<feature type="region of interest" description="Disordered" evidence="8">
    <location>
        <begin position="256"/>
        <end position="276"/>
    </location>
</feature>
<dbReference type="GO" id="GO:0005886">
    <property type="term" value="C:plasma membrane"/>
    <property type="evidence" value="ECO:0007669"/>
    <property type="project" value="TreeGrafter"/>
</dbReference>